<evidence type="ECO:0000313" key="4">
    <source>
        <dbReference type="EMBL" id="KHS56738.1"/>
    </source>
</evidence>
<keyword evidence="3" id="KW-0443">Lipid metabolism</keyword>
<gene>
    <name evidence="4" type="ORF">QX51_12215</name>
</gene>
<dbReference type="Pfam" id="PF13561">
    <property type="entry name" value="adh_short_C2"/>
    <property type="match status" value="1"/>
</dbReference>
<keyword evidence="2" id="KW-0560">Oxidoreductase</keyword>
<accession>A0A0B3VVA8</accession>
<dbReference type="SUPFAM" id="SSF51735">
    <property type="entry name" value="NAD(P)-binding Rossmann-fold domains"/>
    <property type="match status" value="1"/>
</dbReference>
<dbReference type="PRINTS" id="PR00080">
    <property type="entry name" value="SDRFAMILY"/>
</dbReference>
<evidence type="ECO:0000256" key="2">
    <source>
        <dbReference type="ARBA" id="ARBA00023002"/>
    </source>
</evidence>
<dbReference type="Gene3D" id="3.40.50.720">
    <property type="entry name" value="NAD(P)-binding Rossmann-like Domain"/>
    <property type="match status" value="1"/>
</dbReference>
<dbReference type="RefSeq" id="WP_039680189.1">
    <property type="nucleotide sequence ID" value="NZ_JAWGXO010000013.1"/>
</dbReference>
<dbReference type="InterPro" id="IPR036291">
    <property type="entry name" value="NAD(P)-bd_dom_sf"/>
</dbReference>
<name>A0A0B3VVA8_9FIRM</name>
<dbReference type="CDD" id="cd05233">
    <property type="entry name" value="SDR_c"/>
    <property type="match status" value="1"/>
</dbReference>
<dbReference type="OrthoDB" id="9803333at2"/>
<dbReference type="InterPro" id="IPR050259">
    <property type="entry name" value="SDR"/>
</dbReference>
<dbReference type="EMBL" id="JWHR01000109">
    <property type="protein sequence ID" value="KHS56738.1"/>
    <property type="molecule type" value="Genomic_DNA"/>
</dbReference>
<dbReference type="GO" id="GO:0008206">
    <property type="term" value="P:bile acid metabolic process"/>
    <property type="evidence" value="ECO:0007669"/>
    <property type="project" value="UniProtKB-ARBA"/>
</dbReference>
<dbReference type="STRING" id="1577792.QX51_12215"/>
<dbReference type="InterPro" id="IPR002347">
    <property type="entry name" value="SDR_fam"/>
</dbReference>
<proteinExistence type="inferred from homology"/>
<reference evidence="4 5" key="1">
    <citation type="submission" date="2014-12" db="EMBL/GenBank/DDBJ databases">
        <title>Draft genome sequence of Terrisporobacter sp. 08-306576, isolated from the blood culture of a bacteremia patient.</title>
        <authorList>
            <person name="Lund L.C."/>
            <person name="Sydenham T.V."/>
            <person name="Hogh S.V."/>
            <person name="Skov M.N."/>
            <person name="Kemp M."/>
            <person name="Justesen U.S."/>
        </authorList>
    </citation>
    <scope>NUCLEOTIDE SEQUENCE [LARGE SCALE GENOMIC DNA]</scope>
    <source>
        <strain evidence="4 5">08-306576</strain>
    </source>
</reference>
<dbReference type="AlphaFoldDB" id="A0A0B3VVA8"/>
<keyword evidence="5" id="KW-1185">Reference proteome</keyword>
<dbReference type="PRINTS" id="PR00081">
    <property type="entry name" value="GDHRDH"/>
</dbReference>
<protein>
    <submittedName>
        <fullName evidence="4">Oxidoreductase</fullName>
    </submittedName>
</protein>
<evidence type="ECO:0000256" key="3">
    <source>
        <dbReference type="ARBA" id="ARBA00023221"/>
    </source>
</evidence>
<evidence type="ECO:0000313" key="5">
    <source>
        <dbReference type="Proteomes" id="UP000031189"/>
    </source>
</evidence>
<dbReference type="InterPro" id="IPR020904">
    <property type="entry name" value="Sc_DH/Rdtase_CS"/>
</dbReference>
<dbReference type="PANTHER" id="PTHR42879:SF2">
    <property type="entry name" value="3-OXOACYL-[ACYL-CARRIER-PROTEIN] REDUCTASE FABG"/>
    <property type="match status" value="1"/>
</dbReference>
<dbReference type="PANTHER" id="PTHR42879">
    <property type="entry name" value="3-OXOACYL-(ACYL-CARRIER-PROTEIN) REDUCTASE"/>
    <property type="match status" value="1"/>
</dbReference>
<organism evidence="4 5">
    <name type="scientific">Terrisporobacter othiniensis</name>
    <dbReference type="NCBI Taxonomy" id="1577792"/>
    <lineage>
        <taxon>Bacteria</taxon>
        <taxon>Bacillati</taxon>
        <taxon>Bacillota</taxon>
        <taxon>Clostridia</taxon>
        <taxon>Peptostreptococcales</taxon>
        <taxon>Peptostreptococcaceae</taxon>
        <taxon>Terrisporobacter</taxon>
    </lineage>
</organism>
<comment type="caution">
    <text evidence="4">The sequence shown here is derived from an EMBL/GenBank/DDBJ whole genome shotgun (WGS) entry which is preliminary data.</text>
</comment>
<dbReference type="PROSITE" id="PS00061">
    <property type="entry name" value="ADH_SHORT"/>
    <property type="match status" value="1"/>
</dbReference>
<evidence type="ECO:0000256" key="1">
    <source>
        <dbReference type="ARBA" id="ARBA00006484"/>
    </source>
</evidence>
<dbReference type="FunFam" id="3.40.50.720:FF:000084">
    <property type="entry name" value="Short-chain dehydrogenase reductase"/>
    <property type="match status" value="1"/>
</dbReference>
<dbReference type="GO" id="GO:0016491">
    <property type="term" value="F:oxidoreductase activity"/>
    <property type="evidence" value="ECO:0007669"/>
    <property type="project" value="UniProtKB-KW"/>
</dbReference>
<comment type="similarity">
    <text evidence="1">Belongs to the short-chain dehydrogenases/reductases (SDR) family.</text>
</comment>
<keyword evidence="3" id="KW-0753">Steroid metabolism</keyword>
<sequence length="268" mass="29256">MKNLNEKIALVTSATRGIGLATAVKLAKEGATVYMGVRRLEATQEICDKYAEEGLVMKPVFFDAYKIDSYKTMVEEVIDKEGKLDILVNNFGTGRPDKDLDLINSDENTFFELLESNIGSVYRISKLVIPHMIKNGGGSIINISSIGGTVPDISRIGYGVSKSGVNNITQQIAMQYAKNNIRCNAVLPGMTATEAVSKNMPEEFQKSFLSHIPLNRMGTPEDIANAVSFFASEESSYITGCIMEVSGGYHLGTPQYADFVGRKAVEDK</sequence>
<dbReference type="Proteomes" id="UP000031189">
    <property type="component" value="Unassembled WGS sequence"/>
</dbReference>